<feature type="region of interest" description="Disordered" evidence="1">
    <location>
        <begin position="1"/>
        <end position="20"/>
    </location>
</feature>
<name>A0A3S5BLC7_9PLAT</name>
<gene>
    <name evidence="2" type="ORF">PXEA_LOCUS22258</name>
</gene>
<protein>
    <submittedName>
        <fullName evidence="2">Uncharacterized protein</fullName>
    </submittedName>
</protein>
<evidence type="ECO:0000256" key="1">
    <source>
        <dbReference type="SAM" id="MobiDB-lite"/>
    </source>
</evidence>
<accession>A0A3S5BLC7</accession>
<evidence type="ECO:0000313" key="2">
    <source>
        <dbReference type="EMBL" id="VEL28818.1"/>
    </source>
</evidence>
<comment type="caution">
    <text evidence="2">The sequence shown here is derived from an EMBL/GenBank/DDBJ whole genome shotgun (WGS) entry which is preliminary data.</text>
</comment>
<organism evidence="2 3">
    <name type="scientific">Protopolystoma xenopodis</name>
    <dbReference type="NCBI Taxonomy" id="117903"/>
    <lineage>
        <taxon>Eukaryota</taxon>
        <taxon>Metazoa</taxon>
        <taxon>Spiralia</taxon>
        <taxon>Lophotrochozoa</taxon>
        <taxon>Platyhelminthes</taxon>
        <taxon>Monogenea</taxon>
        <taxon>Polyopisthocotylea</taxon>
        <taxon>Polystomatidea</taxon>
        <taxon>Polystomatidae</taxon>
        <taxon>Protopolystoma</taxon>
    </lineage>
</organism>
<sequence length="97" mass="10303">MRKNGLSSNASAGNNSNGSIGLSDWCNQLSTRPFPVGDPAHSASQLVNWPHLTASFLTGQAGCGLASITEAVWSLRDHLLEDAFRVRLSCTSTTDDI</sequence>
<dbReference type="Proteomes" id="UP000784294">
    <property type="component" value="Unassembled WGS sequence"/>
</dbReference>
<evidence type="ECO:0000313" key="3">
    <source>
        <dbReference type="Proteomes" id="UP000784294"/>
    </source>
</evidence>
<keyword evidence="3" id="KW-1185">Reference proteome</keyword>
<dbReference type="AlphaFoldDB" id="A0A3S5BLC7"/>
<proteinExistence type="predicted"/>
<dbReference type="EMBL" id="CAAALY010098044">
    <property type="protein sequence ID" value="VEL28818.1"/>
    <property type="molecule type" value="Genomic_DNA"/>
</dbReference>
<reference evidence="2" key="1">
    <citation type="submission" date="2018-11" db="EMBL/GenBank/DDBJ databases">
        <authorList>
            <consortium name="Pathogen Informatics"/>
        </authorList>
    </citation>
    <scope>NUCLEOTIDE SEQUENCE</scope>
</reference>
<dbReference type="OrthoDB" id="10009055at2759"/>